<evidence type="ECO:0000256" key="2">
    <source>
        <dbReference type="ARBA" id="ARBA00022448"/>
    </source>
</evidence>
<keyword evidence="3 7" id="KW-0812">Transmembrane</keyword>
<dbReference type="EMBL" id="LVCJ01000023">
    <property type="protein sequence ID" value="OAL36243.1"/>
    <property type="molecule type" value="Genomic_DNA"/>
</dbReference>
<feature type="transmembrane region" description="Helical" evidence="7">
    <location>
        <begin position="783"/>
        <end position="805"/>
    </location>
</feature>
<feature type="transmembrane region" description="Helical" evidence="7">
    <location>
        <begin position="916"/>
        <end position="937"/>
    </location>
</feature>
<feature type="transmembrane region" description="Helical" evidence="7">
    <location>
        <begin position="634"/>
        <end position="657"/>
    </location>
</feature>
<dbReference type="OrthoDB" id="3257095at2759"/>
<feature type="transmembrane region" description="Helical" evidence="7">
    <location>
        <begin position="549"/>
        <end position="570"/>
    </location>
</feature>
<dbReference type="SUPFAM" id="SSF51197">
    <property type="entry name" value="Clavaminate synthase-like"/>
    <property type="match status" value="1"/>
</dbReference>
<evidence type="ECO:0000256" key="1">
    <source>
        <dbReference type="ARBA" id="ARBA00004141"/>
    </source>
</evidence>
<reference evidence="9 10" key="1">
    <citation type="submission" date="2016-03" db="EMBL/GenBank/DDBJ databases">
        <title>The draft genome sequence of Fonsecaea nubica causative agent of cutaneous subcutaneous infection in human host.</title>
        <authorList>
            <person name="Costa F."/>
            <person name="Sybren D.H."/>
            <person name="Raittz R.T."/>
            <person name="Weiss V.A."/>
            <person name="Leao A.C."/>
            <person name="Gomes R."/>
            <person name="De Souza E.M."/>
            <person name="Pedrosa F.O."/>
            <person name="Steffens M.B."/>
            <person name="Bombassaro A."/>
            <person name="Tadra-Sfeir M.Z."/>
            <person name="Moreno L.F."/>
            <person name="Najafzadeh M.J."/>
            <person name="Felipe M.S."/>
            <person name="Teixeira M."/>
            <person name="Sun J."/>
            <person name="Xi L."/>
            <person name="Castro M.A."/>
            <person name="Vicente V.A."/>
        </authorList>
    </citation>
    <scope>NUCLEOTIDE SEQUENCE [LARGE SCALE GENOMIC DNA]</scope>
    <source>
        <strain evidence="9 10">CBS 269.64</strain>
    </source>
</reference>
<feature type="transmembrane region" description="Helical" evidence="7">
    <location>
        <begin position="949"/>
        <end position="968"/>
    </location>
</feature>
<dbReference type="GO" id="GO:0016020">
    <property type="term" value="C:membrane"/>
    <property type="evidence" value="ECO:0007669"/>
    <property type="project" value="UniProtKB-SubCell"/>
</dbReference>
<feature type="transmembrane region" description="Helical" evidence="7">
    <location>
        <begin position="833"/>
        <end position="852"/>
    </location>
</feature>
<evidence type="ECO:0000256" key="6">
    <source>
        <dbReference type="SAM" id="MobiDB-lite"/>
    </source>
</evidence>
<feature type="transmembrane region" description="Helical" evidence="7">
    <location>
        <begin position="576"/>
        <end position="597"/>
    </location>
</feature>
<feature type="transmembrane region" description="Helical" evidence="7">
    <location>
        <begin position="696"/>
        <end position="714"/>
    </location>
</feature>
<keyword evidence="2" id="KW-0813">Transport</keyword>
<organism evidence="9 10">
    <name type="scientific">Fonsecaea nubica</name>
    <dbReference type="NCBI Taxonomy" id="856822"/>
    <lineage>
        <taxon>Eukaryota</taxon>
        <taxon>Fungi</taxon>
        <taxon>Dikarya</taxon>
        <taxon>Ascomycota</taxon>
        <taxon>Pezizomycotina</taxon>
        <taxon>Eurotiomycetes</taxon>
        <taxon>Chaetothyriomycetidae</taxon>
        <taxon>Chaetothyriales</taxon>
        <taxon>Herpotrichiellaceae</taxon>
        <taxon>Fonsecaea</taxon>
    </lineage>
</organism>
<dbReference type="InterPro" id="IPR041667">
    <property type="entry name" value="Cupin_8"/>
</dbReference>
<dbReference type="Pfam" id="PF13621">
    <property type="entry name" value="Cupin_8"/>
    <property type="match status" value="1"/>
</dbReference>
<evidence type="ECO:0000256" key="4">
    <source>
        <dbReference type="ARBA" id="ARBA00022989"/>
    </source>
</evidence>
<comment type="subcellular location">
    <subcellularLocation>
        <location evidence="1">Membrane</location>
        <topology evidence="1">Multi-pass membrane protein</topology>
    </subcellularLocation>
</comment>
<feature type="domain" description="Cupin-like" evidence="8">
    <location>
        <begin position="189"/>
        <end position="387"/>
    </location>
</feature>
<keyword evidence="5 7" id="KW-0472">Membrane</keyword>
<proteinExistence type="predicted"/>
<dbReference type="PANTHER" id="PTHR45649">
    <property type="entry name" value="AMINO-ACID PERMEASE BAT1"/>
    <property type="match status" value="1"/>
</dbReference>
<evidence type="ECO:0000313" key="9">
    <source>
        <dbReference type="EMBL" id="OAL36243.1"/>
    </source>
</evidence>
<dbReference type="Proteomes" id="UP000185904">
    <property type="component" value="Unassembled WGS sequence"/>
</dbReference>
<feature type="region of interest" description="Disordered" evidence="6">
    <location>
        <begin position="320"/>
        <end position="349"/>
    </location>
</feature>
<protein>
    <recommendedName>
        <fullName evidence="8">Cupin-like domain-containing protein</fullName>
    </recommendedName>
</protein>
<dbReference type="PANTHER" id="PTHR45649:SF26">
    <property type="entry name" value="OS04G0435100 PROTEIN"/>
    <property type="match status" value="1"/>
</dbReference>
<evidence type="ECO:0000256" key="3">
    <source>
        <dbReference type="ARBA" id="ARBA00022692"/>
    </source>
</evidence>
<name>A0A178D4K8_9EURO</name>
<feature type="compositionally biased region" description="Basic residues" evidence="6">
    <location>
        <begin position="323"/>
        <end position="334"/>
    </location>
</feature>
<feature type="region of interest" description="Disordered" evidence="6">
    <location>
        <begin position="486"/>
        <end position="523"/>
    </location>
</feature>
<feature type="transmembrane region" description="Helical" evidence="7">
    <location>
        <begin position="886"/>
        <end position="910"/>
    </location>
</feature>
<evidence type="ECO:0000313" key="10">
    <source>
        <dbReference type="Proteomes" id="UP000185904"/>
    </source>
</evidence>
<feature type="region of interest" description="Disordered" evidence="6">
    <location>
        <begin position="137"/>
        <end position="166"/>
    </location>
</feature>
<feature type="transmembrane region" description="Helical" evidence="7">
    <location>
        <begin position="669"/>
        <end position="690"/>
    </location>
</feature>
<evidence type="ECO:0000256" key="7">
    <source>
        <dbReference type="SAM" id="Phobius"/>
    </source>
</evidence>
<evidence type="ECO:0000256" key="5">
    <source>
        <dbReference type="ARBA" id="ARBA00023136"/>
    </source>
</evidence>
<keyword evidence="10" id="KW-1185">Reference proteome</keyword>
<evidence type="ECO:0000259" key="8">
    <source>
        <dbReference type="Pfam" id="PF13621"/>
    </source>
</evidence>
<dbReference type="GO" id="GO:0022857">
    <property type="term" value="F:transmembrane transporter activity"/>
    <property type="evidence" value="ECO:0007669"/>
    <property type="project" value="InterPro"/>
</dbReference>
<dbReference type="Gene3D" id="2.60.120.650">
    <property type="entry name" value="Cupin"/>
    <property type="match status" value="1"/>
</dbReference>
<feature type="transmembrane region" description="Helical" evidence="7">
    <location>
        <begin position="609"/>
        <end position="628"/>
    </location>
</feature>
<sequence length="1058" mass="116130">MSENADGTFWRSVVDQLQSCDQDDPIQKCFQHGVGKNVMDQVDELFSLADQKLHTFPFKDVQPCWFRLYTDTSIAKVLKLLGLINPPAQKDWSLSKPLKTHVDEIVSILDMSLIMAGGLGREQMIHDIFARLQTGSVSDEEDKTRPRKRRRIDGNSGLGGSPDHLPAANVSMPTIEFPIVQMDRPTLTKFSQHILQIREPVVLTNTMNHWPALEKWQRTSFWLDATIGGRRLVPIEVGRSYTDDDWSQKIVPFEEFLRLYILQSGDNEACEVIGDEFQTGYLAQHDLFKQIPALRNDIATPDYCYLDAPPAEPDTPVALSKAKEHRKKTSHPKTTHTAQGPFDNGSDEPELENEVQANIWFGPAWTISPLHHDPYHNILCQVVGRKREDEPAPHVLSAGRADGVNGAVKDGEQQGETIDMSNTSQIDIAAMELSPLEDWDEVYPGISKVPYVEFAGALDTTDRLHGRLFLCNALADTGRVLVPSPTPAFSRNTSSKTIAGWPRSARAPSMTDTENAGTAARTMSKDEGRLRELGYKQELKRDWSMIHNFGVSFSIISVITGITTLFSYGLNTGGPGVMSCGWLVVSFFTMFVGLGMAEIVSAIPSAGGPYFWAAILAPKAWAPFASWVTGWFNLLGQVAVTTGITFGCAGLISTLASINGYEPTAGRTLGIYAALLTSHGIVNSFGVHILRYLNNSSIVLHSLGVFSFAVAVVAKAPHHQSAKFVFATFYDGTGDPGWSVRASSAYVACIGILMSQYTITGFDASAHLSEETQNASWSAPIGVLMSIGCSAVFGWFLILCLLFSIQDFQATIGSDYGQPVLQILVDVFGKTSAIVLFVLIIVCVWHCGLFSLTSNSRMMFSFARDGGIPHFFHKVDARFRSPIRAIWLAATLAFLLAIPSLGSSVAFAAATSIATIGLYLSYGLPILIGVINPQGFIHGPFNLKWASRPVALIACLWIGFITIVFCLPELNPVNSQTLNYTPVAVGIIAVWCLGSWFLWARKWFKGPIRQVEAEVAGVNVDDPDAMDRAEREGRIPQLDDSQGGNEKSLLATMKQNYN</sequence>
<feature type="transmembrane region" description="Helical" evidence="7">
    <location>
        <begin position="980"/>
        <end position="999"/>
    </location>
</feature>
<dbReference type="Gene3D" id="1.20.1740.10">
    <property type="entry name" value="Amino acid/polyamine transporter I"/>
    <property type="match status" value="1"/>
</dbReference>
<dbReference type="Pfam" id="PF13520">
    <property type="entry name" value="AA_permease_2"/>
    <property type="match status" value="1"/>
</dbReference>
<dbReference type="GeneID" id="34587819"/>
<keyword evidence="4 7" id="KW-1133">Transmembrane helix</keyword>
<dbReference type="InterPro" id="IPR002293">
    <property type="entry name" value="AA/rel_permease1"/>
</dbReference>
<dbReference type="RefSeq" id="XP_022501255.1">
    <property type="nucleotide sequence ID" value="XM_022642697.1"/>
</dbReference>
<feature type="compositionally biased region" description="Polar residues" evidence="6">
    <location>
        <begin position="487"/>
        <end position="497"/>
    </location>
</feature>
<gene>
    <name evidence="9" type="ORF">AYO20_04401</name>
</gene>
<dbReference type="AlphaFoldDB" id="A0A178D4K8"/>
<accession>A0A178D4K8</accession>
<comment type="caution">
    <text evidence="9">The sequence shown here is derived from an EMBL/GenBank/DDBJ whole genome shotgun (WGS) entry which is preliminary data.</text>
</comment>